<keyword evidence="5" id="KW-0694">RNA-binding</keyword>
<evidence type="ECO:0000259" key="7">
    <source>
        <dbReference type="Pfam" id="PF00281"/>
    </source>
</evidence>
<dbReference type="Pfam" id="PF00673">
    <property type="entry name" value="Ribosomal_L5_C"/>
    <property type="match status" value="1"/>
</dbReference>
<dbReference type="InterPro" id="IPR020930">
    <property type="entry name" value="Ribosomal_uL5_bac-type"/>
</dbReference>
<dbReference type="GO" id="GO:0006412">
    <property type="term" value="P:translation"/>
    <property type="evidence" value="ECO:0007669"/>
    <property type="project" value="UniProtKB-UniRule"/>
</dbReference>
<keyword evidence="3 5" id="KW-0687">Ribonucleoprotein</keyword>
<evidence type="ECO:0000256" key="4">
    <source>
        <dbReference type="ARBA" id="ARBA00035245"/>
    </source>
</evidence>
<evidence type="ECO:0000256" key="3">
    <source>
        <dbReference type="ARBA" id="ARBA00023274"/>
    </source>
</evidence>
<dbReference type="GO" id="GO:0005840">
    <property type="term" value="C:ribosome"/>
    <property type="evidence" value="ECO:0007669"/>
    <property type="project" value="UniProtKB-KW"/>
</dbReference>
<protein>
    <recommendedName>
        <fullName evidence="4 5">Large ribosomal subunit protein uL5</fullName>
    </recommendedName>
</protein>
<dbReference type="FunFam" id="3.30.1440.10:FF:000001">
    <property type="entry name" value="50S ribosomal protein L5"/>
    <property type="match status" value="1"/>
</dbReference>
<dbReference type="SUPFAM" id="SSF55282">
    <property type="entry name" value="RL5-like"/>
    <property type="match status" value="1"/>
</dbReference>
<dbReference type="NCBIfam" id="NF000585">
    <property type="entry name" value="PRK00010.1"/>
    <property type="match status" value="1"/>
</dbReference>
<dbReference type="Pfam" id="PF00281">
    <property type="entry name" value="Ribosomal_L5"/>
    <property type="match status" value="1"/>
</dbReference>
<organism evidence="9 10">
    <name type="scientific">Tectimicrobiota bacterium</name>
    <dbReference type="NCBI Taxonomy" id="2528274"/>
    <lineage>
        <taxon>Bacteria</taxon>
        <taxon>Pseudomonadati</taxon>
        <taxon>Nitrospinota/Tectimicrobiota group</taxon>
        <taxon>Candidatus Tectimicrobiota</taxon>
    </lineage>
</organism>
<dbReference type="InterPro" id="IPR022803">
    <property type="entry name" value="Ribosomal_uL5_dom_sf"/>
</dbReference>
<reference evidence="9" key="1">
    <citation type="submission" date="2020-07" db="EMBL/GenBank/DDBJ databases">
        <title>Huge and variable diversity of episymbiotic CPR bacteria and DPANN archaea in groundwater ecosystems.</title>
        <authorList>
            <person name="He C.Y."/>
            <person name="Keren R."/>
            <person name="Whittaker M."/>
            <person name="Farag I.F."/>
            <person name="Doudna J."/>
            <person name="Cate J.H.D."/>
            <person name="Banfield J.F."/>
        </authorList>
    </citation>
    <scope>NUCLEOTIDE SEQUENCE</scope>
    <source>
        <strain evidence="9">NC_groundwater_1370_Ag_S-0.2um_69_93</strain>
    </source>
</reference>
<dbReference type="PANTHER" id="PTHR11994">
    <property type="entry name" value="60S RIBOSOMAL PROTEIN L11-RELATED"/>
    <property type="match status" value="1"/>
</dbReference>
<dbReference type="InterPro" id="IPR002132">
    <property type="entry name" value="Ribosomal_uL5"/>
</dbReference>
<evidence type="ECO:0000313" key="10">
    <source>
        <dbReference type="Proteomes" id="UP000752292"/>
    </source>
</evidence>
<dbReference type="GO" id="GO:0000049">
    <property type="term" value="F:tRNA binding"/>
    <property type="evidence" value="ECO:0007669"/>
    <property type="project" value="UniProtKB-UniRule"/>
</dbReference>
<dbReference type="Gene3D" id="3.30.1440.10">
    <property type="match status" value="1"/>
</dbReference>
<evidence type="ECO:0000256" key="2">
    <source>
        <dbReference type="ARBA" id="ARBA00022980"/>
    </source>
</evidence>
<keyword evidence="2 5" id="KW-0689">Ribosomal protein</keyword>
<evidence type="ECO:0000256" key="1">
    <source>
        <dbReference type="ARBA" id="ARBA00008553"/>
    </source>
</evidence>
<dbReference type="HAMAP" id="MF_01333_B">
    <property type="entry name" value="Ribosomal_uL5_B"/>
    <property type="match status" value="1"/>
</dbReference>
<proteinExistence type="inferred from homology"/>
<dbReference type="InterPro" id="IPR031310">
    <property type="entry name" value="Ribosomal_uL5_N"/>
</dbReference>
<sequence length="183" mass="20324">MAYVPRMLEFYRTQVAEQLRKEFGYTNLMQVPRVVKVTVNMGLGEAVSNASALENGVGELTLIAGQKPVVTRARKSIANFKLRAGMPVGAMVTLRGVKMWDFLDRLLNVVLPRVRDFRGVSQKAFDGRGNFSLGIRDQLIFPEIDVDKVDKPRGMGVVISTTAKTDEEGRALLRLLGVPFRAN</sequence>
<comment type="function">
    <text evidence="5">This is 1 of the proteins that bind and probably mediate the attachment of the 5S RNA into the large ribosomal subunit, where it forms part of the central protuberance. In the 70S ribosome it contacts protein S13 of the 30S subunit (bridge B1b), connecting the 2 subunits; this bridge is implicated in subunit movement. Contacts the P site tRNA; the 5S rRNA and some of its associated proteins might help stabilize positioning of ribosome-bound tRNAs.</text>
</comment>
<evidence type="ECO:0000256" key="5">
    <source>
        <dbReference type="HAMAP-Rule" id="MF_01333"/>
    </source>
</evidence>
<dbReference type="InterPro" id="IPR020929">
    <property type="entry name" value="Ribosomal_uL5_CS"/>
</dbReference>
<dbReference type="GO" id="GO:0003735">
    <property type="term" value="F:structural constituent of ribosome"/>
    <property type="evidence" value="ECO:0007669"/>
    <property type="project" value="InterPro"/>
</dbReference>
<dbReference type="AlphaFoldDB" id="A0A932ZTX2"/>
<dbReference type="Proteomes" id="UP000752292">
    <property type="component" value="Unassembled WGS sequence"/>
</dbReference>
<comment type="caution">
    <text evidence="9">The sequence shown here is derived from an EMBL/GenBank/DDBJ whole genome shotgun (WGS) entry which is preliminary data.</text>
</comment>
<name>A0A932ZTX2_UNCTE</name>
<dbReference type="EMBL" id="JACQRX010000202">
    <property type="protein sequence ID" value="MBI4251728.1"/>
    <property type="molecule type" value="Genomic_DNA"/>
</dbReference>
<comment type="similarity">
    <text evidence="1 5 6">Belongs to the universal ribosomal protein uL5 family.</text>
</comment>
<feature type="domain" description="Large ribosomal subunit protein uL5 N-terminal" evidence="7">
    <location>
        <begin position="27"/>
        <end position="83"/>
    </location>
</feature>
<dbReference type="GO" id="GO:1990904">
    <property type="term" value="C:ribonucleoprotein complex"/>
    <property type="evidence" value="ECO:0007669"/>
    <property type="project" value="UniProtKB-KW"/>
</dbReference>
<dbReference type="PIRSF" id="PIRSF002161">
    <property type="entry name" value="Ribosomal_L5"/>
    <property type="match status" value="1"/>
</dbReference>
<feature type="domain" description="Large ribosomal subunit protein uL5 C-terminal" evidence="8">
    <location>
        <begin position="87"/>
        <end position="180"/>
    </location>
</feature>
<dbReference type="GO" id="GO:0019843">
    <property type="term" value="F:rRNA binding"/>
    <property type="evidence" value="ECO:0007669"/>
    <property type="project" value="UniProtKB-UniRule"/>
</dbReference>
<evidence type="ECO:0000313" key="9">
    <source>
        <dbReference type="EMBL" id="MBI4251728.1"/>
    </source>
</evidence>
<keyword evidence="5" id="KW-0699">rRNA-binding</keyword>
<dbReference type="InterPro" id="IPR031309">
    <property type="entry name" value="Ribosomal_uL5_C"/>
</dbReference>
<comment type="subunit">
    <text evidence="5">Part of the 50S ribosomal subunit; part of the 5S rRNA/L5/L18/L25 subcomplex. Contacts the 5S rRNA and the P site tRNA. Forms a bridge to the 30S subunit in the 70S ribosome.</text>
</comment>
<accession>A0A932ZTX2</accession>
<dbReference type="PROSITE" id="PS00358">
    <property type="entry name" value="RIBOSOMAL_L5"/>
    <property type="match status" value="1"/>
</dbReference>
<evidence type="ECO:0000259" key="8">
    <source>
        <dbReference type="Pfam" id="PF00673"/>
    </source>
</evidence>
<keyword evidence="5" id="KW-0820">tRNA-binding</keyword>
<evidence type="ECO:0000256" key="6">
    <source>
        <dbReference type="RuleBase" id="RU003930"/>
    </source>
</evidence>
<gene>
    <name evidence="5 9" type="primary">rplE</name>
    <name evidence="9" type="ORF">HY618_04640</name>
</gene>